<evidence type="ECO:0000313" key="2">
    <source>
        <dbReference type="EMBL" id="GBP39369.1"/>
    </source>
</evidence>
<keyword evidence="3" id="KW-1185">Reference proteome</keyword>
<feature type="region of interest" description="Disordered" evidence="1">
    <location>
        <begin position="1"/>
        <end position="47"/>
    </location>
</feature>
<dbReference type="EMBL" id="BGZK01000364">
    <property type="protein sequence ID" value="GBP39369.1"/>
    <property type="molecule type" value="Genomic_DNA"/>
</dbReference>
<reference evidence="2 3" key="1">
    <citation type="journal article" date="2019" name="Commun. Biol.">
        <title>The bagworm genome reveals a unique fibroin gene that provides high tensile strength.</title>
        <authorList>
            <person name="Kono N."/>
            <person name="Nakamura H."/>
            <person name="Ohtoshi R."/>
            <person name="Tomita M."/>
            <person name="Numata K."/>
            <person name="Arakawa K."/>
        </authorList>
    </citation>
    <scope>NUCLEOTIDE SEQUENCE [LARGE SCALE GENOMIC DNA]</scope>
</reference>
<feature type="compositionally biased region" description="Basic residues" evidence="1">
    <location>
        <begin position="1"/>
        <end position="16"/>
    </location>
</feature>
<comment type="caution">
    <text evidence="2">The sequence shown here is derived from an EMBL/GenBank/DDBJ whole genome shotgun (WGS) entry which is preliminary data.</text>
</comment>
<evidence type="ECO:0000256" key="1">
    <source>
        <dbReference type="SAM" id="MobiDB-lite"/>
    </source>
</evidence>
<dbReference type="AlphaFoldDB" id="A0A4C1VMJ3"/>
<name>A0A4C1VMJ3_EUMVA</name>
<protein>
    <submittedName>
        <fullName evidence="2">Uncharacterized protein</fullName>
    </submittedName>
</protein>
<dbReference type="OrthoDB" id="7509066at2759"/>
<proteinExistence type="predicted"/>
<evidence type="ECO:0000313" key="3">
    <source>
        <dbReference type="Proteomes" id="UP000299102"/>
    </source>
</evidence>
<accession>A0A4C1VMJ3</accession>
<sequence length="112" mass="12921">MNKKKKPSGAFKRRQRQEREDTGQKLPKIDRFLSQSPTAEDVADHTNDDNACVAQATAQKLTISSVFENLNKQSSYDLGFTNILLNDYKKRQVLDYGPVLELDWKFLSERIK</sequence>
<feature type="compositionally biased region" description="Basic and acidic residues" evidence="1">
    <location>
        <begin position="17"/>
        <end position="31"/>
    </location>
</feature>
<organism evidence="2 3">
    <name type="scientific">Eumeta variegata</name>
    <name type="common">Bagworm moth</name>
    <name type="synonym">Eumeta japonica</name>
    <dbReference type="NCBI Taxonomy" id="151549"/>
    <lineage>
        <taxon>Eukaryota</taxon>
        <taxon>Metazoa</taxon>
        <taxon>Ecdysozoa</taxon>
        <taxon>Arthropoda</taxon>
        <taxon>Hexapoda</taxon>
        <taxon>Insecta</taxon>
        <taxon>Pterygota</taxon>
        <taxon>Neoptera</taxon>
        <taxon>Endopterygota</taxon>
        <taxon>Lepidoptera</taxon>
        <taxon>Glossata</taxon>
        <taxon>Ditrysia</taxon>
        <taxon>Tineoidea</taxon>
        <taxon>Psychidae</taxon>
        <taxon>Oiketicinae</taxon>
        <taxon>Eumeta</taxon>
    </lineage>
</organism>
<dbReference type="Proteomes" id="UP000299102">
    <property type="component" value="Unassembled WGS sequence"/>
</dbReference>
<gene>
    <name evidence="2" type="ORF">EVAR_24352_1</name>
</gene>